<reference evidence="1 2" key="1">
    <citation type="journal article" date="2021" name="Hortic Res">
        <title>High-quality reference genome and annotation aids understanding of berry development for evergreen blueberry (Vaccinium darrowii).</title>
        <authorList>
            <person name="Yu J."/>
            <person name="Hulse-Kemp A.M."/>
            <person name="Babiker E."/>
            <person name="Staton M."/>
        </authorList>
    </citation>
    <scope>NUCLEOTIDE SEQUENCE [LARGE SCALE GENOMIC DNA]</scope>
    <source>
        <strain evidence="2">cv. NJ 8807/NJ 8810</strain>
        <tissue evidence="1">Young leaf</tissue>
    </source>
</reference>
<comment type="caution">
    <text evidence="1">The sequence shown here is derived from an EMBL/GenBank/DDBJ whole genome shotgun (WGS) entry which is preliminary data.</text>
</comment>
<keyword evidence="2" id="KW-1185">Reference proteome</keyword>
<organism evidence="1 2">
    <name type="scientific">Vaccinium darrowii</name>
    <dbReference type="NCBI Taxonomy" id="229202"/>
    <lineage>
        <taxon>Eukaryota</taxon>
        <taxon>Viridiplantae</taxon>
        <taxon>Streptophyta</taxon>
        <taxon>Embryophyta</taxon>
        <taxon>Tracheophyta</taxon>
        <taxon>Spermatophyta</taxon>
        <taxon>Magnoliopsida</taxon>
        <taxon>eudicotyledons</taxon>
        <taxon>Gunneridae</taxon>
        <taxon>Pentapetalae</taxon>
        <taxon>asterids</taxon>
        <taxon>Ericales</taxon>
        <taxon>Ericaceae</taxon>
        <taxon>Vaccinioideae</taxon>
        <taxon>Vaccinieae</taxon>
        <taxon>Vaccinium</taxon>
    </lineage>
</organism>
<protein>
    <submittedName>
        <fullName evidence="1">Uncharacterized protein</fullName>
    </submittedName>
</protein>
<gene>
    <name evidence="1" type="ORF">Vadar_033936</name>
</gene>
<dbReference type="Proteomes" id="UP000828048">
    <property type="component" value="Chromosome 4"/>
</dbReference>
<sequence length="178" mass="19553">MAARIKDQQRQNSTSPNKSTSTRSLFMARLASQRRTWVFLSIIFYTILFSSSWNILKSILSWYSSTTNSSPSMISGWWPPALYASAAFWVVLGLLSMAAAVAVVVPATVVTWITVLVLLTFFGKPRRAVVVEGRKLTTEISGLAMKILIKKGNVVAAVCAVLGYFALVRRSREDVGAS</sequence>
<name>A0ACB7Z9A5_9ERIC</name>
<evidence type="ECO:0000313" key="2">
    <source>
        <dbReference type="Proteomes" id="UP000828048"/>
    </source>
</evidence>
<accession>A0ACB7Z9A5</accession>
<evidence type="ECO:0000313" key="1">
    <source>
        <dbReference type="EMBL" id="KAH7862036.1"/>
    </source>
</evidence>
<proteinExistence type="predicted"/>
<dbReference type="EMBL" id="CM037154">
    <property type="protein sequence ID" value="KAH7862036.1"/>
    <property type="molecule type" value="Genomic_DNA"/>
</dbReference>